<dbReference type="InterPro" id="IPR025935">
    <property type="entry name" value="AbiH"/>
</dbReference>
<protein>
    <recommendedName>
        <fullName evidence="4">Bacteriophage abortive infection AbiH</fullName>
    </recommendedName>
</protein>
<dbReference type="EMBL" id="CP060695">
    <property type="protein sequence ID" value="QNM84531.1"/>
    <property type="molecule type" value="Genomic_DNA"/>
</dbReference>
<keyword evidence="3" id="KW-1185">Reference proteome</keyword>
<dbReference type="AlphaFoldDB" id="A0A7G9L7B2"/>
<evidence type="ECO:0000313" key="3">
    <source>
        <dbReference type="Proteomes" id="UP000515808"/>
    </source>
</evidence>
<accession>A0A7G9L7B2</accession>
<dbReference type="KEGG" id="ppec:H9W90_10015"/>
<evidence type="ECO:0000313" key="1">
    <source>
        <dbReference type="EMBL" id="QNM84511.1"/>
    </source>
</evidence>
<dbReference type="EMBL" id="CP060695">
    <property type="protein sequence ID" value="QNM84511.1"/>
    <property type="molecule type" value="Genomic_DNA"/>
</dbReference>
<reference evidence="1 3" key="1">
    <citation type="submission" date="2020-08" db="EMBL/GenBank/DDBJ databases">
        <title>Polaribacter sp. L12M9 isolated from gut of the Korean scallop.</title>
        <authorList>
            <person name="Jeong Y.S."/>
        </authorList>
    </citation>
    <scope>NUCLEOTIDE SEQUENCE [LARGE SCALE GENOMIC DNA]</scope>
    <source>
        <strain evidence="1 3">L12M9</strain>
    </source>
</reference>
<proteinExistence type="predicted"/>
<evidence type="ECO:0008006" key="4">
    <source>
        <dbReference type="Google" id="ProtNLM"/>
    </source>
</evidence>
<dbReference type="Pfam" id="PF14253">
    <property type="entry name" value="AbiH"/>
    <property type="match status" value="1"/>
</dbReference>
<dbReference type="Proteomes" id="UP000515808">
    <property type="component" value="Chromosome"/>
</dbReference>
<evidence type="ECO:0000313" key="2">
    <source>
        <dbReference type="EMBL" id="QNM84531.1"/>
    </source>
</evidence>
<gene>
    <name evidence="1" type="ORF">H9W90_09915</name>
    <name evidence="2" type="ORF">H9W90_10015</name>
</gene>
<dbReference type="KEGG" id="ppec:H9W90_09915"/>
<sequence>MKTVVKSTNIILLIGNGFDLSHNLKTGYNDFATWLIEKIEKEIKTFITTKEATTFLKDIFFDFINREQYRYVIFQPDEIDNVVRRYFNNYTNDSLNELLTNNSDKIQTIISNTFLGKLYNNQYTNWFDIENAYFQELIRLKILYKSDSKYINQVKRLNKELIEIKNYLKEYLNTILLKHNPKINEFFNNIKVYDNLDFNIFIINFNYTKTIGNYFSEFSNGITNLKSVNINYIHGNLTQDNIVFGYGNDKHKEYQEIKDLEANEFLENFKTFAYLKNNNYNRIYSDILDNNSIDDYEVLVLGHSLGTTDKTLLEEVFNNEKCKKIRLFKRSDLNENEDKVKKSFDNLVFSASRILRNEKDLRKKILNYEDSDFFP</sequence>
<name>A0A7G9L7B2_9FLAO</name>
<organism evidence="1 3">
    <name type="scientific">Polaribacter pectinis</name>
    <dbReference type="NCBI Taxonomy" id="2738844"/>
    <lineage>
        <taxon>Bacteria</taxon>
        <taxon>Pseudomonadati</taxon>
        <taxon>Bacteroidota</taxon>
        <taxon>Flavobacteriia</taxon>
        <taxon>Flavobacteriales</taxon>
        <taxon>Flavobacteriaceae</taxon>
    </lineage>
</organism>
<dbReference type="RefSeq" id="WP_187481444.1">
    <property type="nucleotide sequence ID" value="NZ_CP060695.1"/>
</dbReference>